<evidence type="ECO:0000313" key="2">
    <source>
        <dbReference type="EMBL" id="KYM89597.1"/>
    </source>
</evidence>
<proteinExistence type="predicted"/>
<name>A0A195BRD8_9HYME</name>
<evidence type="ECO:0000256" key="1">
    <source>
        <dbReference type="SAM" id="MobiDB-lite"/>
    </source>
</evidence>
<dbReference type="STRING" id="520822.A0A195BRD8"/>
<keyword evidence="3" id="KW-1185">Reference proteome</keyword>
<feature type="region of interest" description="Disordered" evidence="1">
    <location>
        <begin position="1"/>
        <end position="59"/>
    </location>
</feature>
<dbReference type="EMBL" id="KQ976417">
    <property type="protein sequence ID" value="KYM89597.1"/>
    <property type="molecule type" value="Genomic_DNA"/>
</dbReference>
<reference evidence="2 3" key="1">
    <citation type="submission" date="2015-09" db="EMBL/GenBank/DDBJ databases">
        <title>Atta colombica WGS genome.</title>
        <authorList>
            <person name="Nygaard S."/>
            <person name="Hu H."/>
            <person name="Boomsma J."/>
            <person name="Zhang G."/>
        </authorList>
    </citation>
    <scope>NUCLEOTIDE SEQUENCE [LARGE SCALE GENOMIC DNA]</scope>
    <source>
        <strain evidence="2">Treedump-2</strain>
        <tissue evidence="2">Whole body</tissue>
    </source>
</reference>
<gene>
    <name evidence="2" type="ORF">ALC53_01909</name>
</gene>
<evidence type="ECO:0000313" key="3">
    <source>
        <dbReference type="Proteomes" id="UP000078540"/>
    </source>
</evidence>
<organism evidence="2 3">
    <name type="scientific">Atta colombica</name>
    <dbReference type="NCBI Taxonomy" id="520822"/>
    <lineage>
        <taxon>Eukaryota</taxon>
        <taxon>Metazoa</taxon>
        <taxon>Ecdysozoa</taxon>
        <taxon>Arthropoda</taxon>
        <taxon>Hexapoda</taxon>
        <taxon>Insecta</taxon>
        <taxon>Pterygota</taxon>
        <taxon>Neoptera</taxon>
        <taxon>Endopterygota</taxon>
        <taxon>Hymenoptera</taxon>
        <taxon>Apocrita</taxon>
        <taxon>Aculeata</taxon>
        <taxon>Formicoidea</taxon>
        <taxon>Formicidae</taxon>
        <taxon>Myrmicinae</taxon>
        <taxon>Atta</taxon>
    </lineage>
</organism>
<dbReference type="Proteomes" id="UP000078540">
    <property type="component" value="Unassembled WGS sequence"/>
</dbReference>
<protein>
    <submittedName>
        <fullName evidence="2">Uncharacterized protein</fullName>
    </submittedName>
</protein>
<accession>A0A195BRD8</accession>
<dbReference type="AlphaFoldDB" id="A0A195BRD8"/>
<sequence>MIANGIPIRAMEVPCAMKGKKKKKVEKERKKEKKKGEVESRRWEGSAGKDERQQKETSTTVWRRLCEQKRILKYGALERWTLRQVPRQILSKKQDMPETEGAARLRQSSLTSLRNELLAELFLTLKLEFLE</sequence>
<feature type="compositionally biased region" description="Basic and acidic residues" evidence="1">
    <location>
        <begin position="25"/>
        <end position="55"/>
    </location>
</feature>